<reference evidence="2" key="1">
    <citation type="submission" date="2020-10" db="EMBL/GenBank/DDBJ databases">
        <authorList>
            <person name="Gilroy R."/>
        </authorList>
    </citation>
    <scope>NUCLEOTIDE SEQUENCE</scope>
    <source>
        <strain evidence="2">10192</strain>
    </source>
</reference>
<name>A0A9D9GZK5_9BACT</name>
<dbReference type="AlphaFoldDB" id="A0A9D9GZK5"/>
<proteinExistence type="predicted"/>
<evidence type="ECO:0000313" key="2">
    <source>
        <dbReference type="EMBL" id="MBO8430896.1"/>
    </source>
</evidence>
<sequence length="146" mass="16795">ILNTDNKEIVELCKRASIMPRKNSKGHTYFSYDEVKNLRKVQAQQKVTNPVITAGAKQPTAIQNILTSLKEMENSLSDRIAKVIDEKLEGMDEVVVELIRCKTDNETLRQKIVDLNKELYQLKNELNSYKPVAMGFYVKKNGHVWE</sequence>
<evidence type="ECO:0000256" key="1">
    <source>
        <dbReference type="SAM" id="Coils"/>
    </source>
</evidence>
<reference evidence="2" key="2">
    <citation type="journal article" date="2021" name="PeerJ">
        <title>Extensive microbial diversity within the chicken gut microbiome revealed by metagenomics and culture.</title>
        <authorList>
            <person name="Gilroy R."/>
            <person name="Ravi A."/>
            <person name="Getino M."/>
            <person name="Pursley I."/>
            <person name="Horton D.L."/>
            <person name="Alikhan N.F."/>
            <person name="Baker D."/>
            <person name="Gharbi K."/>
            <person name="Hall N."/>
            <person name="Watson M."/>
            <person name="Adriaenssens E.M."/>
            <person name="Foster-Nyarko E."/>
            <person name="Jarju S."/>
            <person name="Secka A."/>
            <person name="Antonio M."/>
            <person name="Oren A."/>
            <person name="Chaudhuri R.R."/>
            <person name="La Ragione R."/>
            <person name="Hildebrand F."/>
            <person name="Pallen M.J."/>
        </authorList>
    </citation>
    <scope>NUCLEOTIDE SEQUENCE</scope>
    <source>
        <strain evidence="2">10192</strain>
    </source>
</reference>
<gene>
    <name evidence="2" type="ORF">IAC76_05865</name>
</gene>
<feature type="non-terminal residue" evidence="2">
    <location>
        <position position="1"/>
    </location>
</feature>
<comment type="caution">
    <text evidence="2">The sequence shown here is derived from an EMBL/GenBank/DDBJ whole genome shotgun (WGS) entry which is preliminary data.</text>
</comment>
<protein>
    <submittedName>
        <fullName evidence="2">Uncharacterized protein</fullName>
    </submittedName>
</protein>
<dbReference type="Proteomes" id="UP000823632">
    <property type="component" value="Unassembled WGS sequence"/>
</dbReference>
<dbReference type="EMBL" id="JADIND010000123">
    <property type="protein sequence ID" value="MBO8430896.1"/>
    <property type="molecule type" value="Genomic_DNA"/>
</dbReference>
<feature type="coiled-coil region" evidence="1">
    <location>
        <begin position="98"/>
        <end position="125"/>
    </location>
</feature>
<keyword evidence="1" id="KW-0175">Coiled coil</keyword>
<accession>A0A9D9GZK5</accession>
<evidence type="ECO:0000313" key="3">
    <source>
        <dbReference type="Proteomes" id="UP000823632"/>
    </source>
</evidence>
<organism evidence="2 3">
    <name type="scientific">Candidatus Scatousia excrementipullorum</name>
    <dbReference type="NCBI Taxonomy" id="2840936"/>
    <lineage>
        <taxon>Bacteria</taxon>
        <taxon>Candidatus Scatousia</taxon>
    </lineage>
</organism>